<organism evidence="2 3">
    <name type="scientific">Culicoidibacter larvae</name>
    <dbReference type="NCBI Taxonomy" id="2579976"/>
    <lineage>
        <taxon>Bacteria</taxon>
        <taxon>Bacillati</taxon>
        <taxon>Bacillota</taxon>
        <taxon>Culicoidibacteria</taxon>
        <taxon>Culicoidibacterales</taxon>
        <taxon>Culicoidibacteraceae</taxon>
        <taxon>Culicoidibacter</taxon>
    </lineage>
</organism>
<dbReference type="PANTHER" id="PTHR34818">
    <property type="entry name" value="PROTEIN BLI-3"/>
    <property type="match status" value="1"/>
</dbReference>
<dbReference type="OrthoDB" id="5431160at2"/>
<dbReference type="InterPro" id="IPR052917">
    <property type="entry name" value="Stress-Dev_Protein"/>
</dbReference>
<gene>
    <name evidence="2" type="ORF">FEZ08_00560</name>
</gene>
<dbReference type="PANTHER" id="PTHR34818:SF1">
    <property type="entry name" value="PROTEIN BLI-3"/>
    <property type="match status" value="1"/>
</dbReference>
<accession>A0A5R8QGP7</accession>
<dbReference type="InterPro" id="IPR012349">
    <property type="entry name" value="Split_barrel_FMN-bd"/>
</dbReference>
<dbReference type="InParanoid" id="A0A5R8QGP7"/>
<proteinExistence type="predicted"/>
<feature type="domain" description="Pyridoxamine 5'-phosphate oxidase N-terminal" evidence="1">
    <location>
        <begin position="21"/>
        <end position="152"/>
    </location>
</feature>
<comment type="caution">
    <text evidence="2">The sequence shown here is derived from an EMBL/GenBank/DDBJ whole genome shotgun (WGS) entry which is preliminary data.</text>
</comment>
<dbReference type="InterPro" id="IPR011576">
    <property type="entry name" value="Pyridox_Oxase_N"/>
</dbReference>
<dbReference type="AlphaFoldDB" id="A0A5R8QGP7"/>
<dbReference type="Gene3D" id="2.30.110.10">
    <property type="entry name" value="Electron Transport, Fmn-binding Protein, Chain A"/>
    <property type="match status" value="1"/>
</dbReference>
<name>A0A5R8QGP7_9FIRM</name>
<protein>
    <recommendedName>
        <fullName evidence="1">Pyridoxamine 5'-phosphate oxidase N-terminal domain-containing protein</fullName>
    </recommendedName>
</protein>
<dbReference type="SUPFAM" id="SSF50475">
    <property type="entry name" value="FMN-binding split barrel"/>
    <property type="match status" value="1"/>
</dbReference>
<reference evidence="2 3" key="1">
    <citation type="submission" date="2019-05" db="EMBL/GenBank/DDBJ databases">
        <title>Culicoidintestinum kansasii gen. nov., sp. nov. from the gastrointestinal tract of the biting midge, Culicoides sonorensis.</title>
        <authorList>
            <person name="Neupane S."/>
            <person name="Ghosh A."/>
            <person name="Gunther S."/>
            <person name="Martin K."/>
            <person name="Zurek L."/>
        </authorList>
    </citation>
    <scope>NUCLEOTIDE SEQUENCE [LARGE SCALE GENOMIC DNA]</scope>
    <source>
        <strain evidence="2 3">CS-1</strain>
    </source>
</reference>
<dbReference type="Proteomes" id="UP000306912">
    <property type="component" value="Unassembled WGS sequence"/>
</dbReference>
<evidence type="ECO:0000259" key="1">
    <source>
        <dbReference type="Pfam" id="PF01243"/>
    </source>
</evidence>
<evidence type="ECO:0000313" key="2">
    <source>
        <dbReference type="EMBL" id="TLG77142.1"/>
    </source>
</evidence>
<keyword evidence="3" id="KW-1185">Reference proteome</keyword>
<dbReference type="Pfam" id="PF01243">
    <property type="entry name" value="PNPOx_N"/>
    <property type="match status" value="1"/>
</dbReference>
<sequence>MLYAIIGARWTIMEKERALDRMRTIMRDVAVAEFSTIGQDGFPYTRAVVNVASIRDYPDLTSYLELFPKDELFVVSEATSEKMKQVRANNKVSLYVLNTLTYEWVMVGGIAVELKDQAIKEHMWRSRWKTTYVNPEDPNFVVIKIKAKFIRFANETIYLND</sequence>
<dbReference type="EMBL" id="VBWP01000001">
    <property type="protein sequence ID" value="TLG77142.1"/>
    <property type="molecule type" value="Genomic_DNA"/>
</dbReference>
<evidence type="ECO:0000313" key="3">
    <source>
        <dbReference type="Proteomes" id="UP000306912"/>
    </source>
</evidence>